<evidence type="ECO:0000256" key="1">
    <source>
        <dbReference type="SAM" id="MobiDB-lite"/>
    </source>
</evidence>
<keyword evidence="2" id="KW-0472">Membrane</keyword>
<feature type="transmembrane region" description="Helical" evidence="2">
    <location>
        <begin position="62"/>
        <end position="84"/>
    </location>
</feature>
<evidence type="ECO:0000256" key="2">
    <source>
        <dbReference type="SAM" id="Phobius"/>
    </source>
</evidence>
<comment type="caution">
    <text evidence="3">The sequence shown here is derived from an EMBL/GenBank/DDBJ whole genome shotgun (WGS) entry which is preliminary data.</text>
</comment>
<dbReference type="GeneID" id="92375456"/>
<dbReference type="VEuPathDB" id="TriTrypDB:TEOVI_000151600"/>
<dbReference type="AlphaFoldDB" id="A0A1G4ICQ5"/>
<name>A0A1G4ICQ5_TRYEQ</name>
<feature type="region of interest" description="Disordered" evidence="1">
    <location>
        <begin position="1"/>
        <end position="31"/>
    </location>
</feature>
<evidence type="ECO:0000313" key="3">
    <source>
        <dbReference type="EMBL" id="SCU69947.1"/>
    </source>
</evidence>
<accession>A0A1G4ICQ5</accession>
<proteinExistence type="predicted"/>
<protein>
    <submittedName>
        <fullName evidence="3">Uncharacterized protein</fullName>
    </submittedName>
</protein>
<reference evidence="3" key="1">
    <citation type="submission" date="2016-09" db="EMBL/GenBank/DDBJ databases">
        <authorList>
            <person name="Hebert L."/>
            <person name="Moumen B."/>
        </authorList>
    </citation>
    <scope>NUCLEOTIDE SEQUENCE [LARGE SCALE GENOMIC DNA]</scope>
    <source>
        <strain evidence="3">OVI</strain>
    </source>
</reference>
<dbReference type="EMBL" id="CZPT02001330">
    <property type="protein sequence ID" value="SCU69947.1"/>
    <property type="molecule type" value="Genomic_DNA"/>
</dbReference>
<keyword evidence="2" id="KW-1133">Transmembrane helix</keyword>
<sequence>MSSLLSAADAKVAGKGYPPADNSKTYTEVPRHQVPAKGPIRSFLSLVSTEFALNTMDTTERVFTVLLCVAFISLVLWLLNLVFIS</sequence>
<dbReference type="Proteomes" id="UP000195570">
    <property type="component" value="Unassembled WGS sequence"/>
</dbReference>
<organism evidence="3 4">
    <name type="scientific">Trypanosoma equiperdum</name>
    <dbReference type="NCBI Taxonomy" id="5694"/>
    <lineage>
        <taxon>Eukaryota</taxon>
        <taxon>Discoba</taxon>
        <taxon>Euglenozoa</taxon>
        <taxon>Kinetoplastea</taxon>
        <taxon>Metakinetoplastina</taxon>
        <taxon>Trypanosomatida</taxon>
        <taxon>Trypanosomatidae</taxon>
        <taxon>Trypanosoma</taxon>
    </lineage>
</organism>
<dbReference type="RefSeq" id="XP_067080836.1">
    <property type="nucleotide sequence ID" value="XM_067224735.1"/>
</dbReference>
<gene>
    <name evidence="3" type="ORF">TEOVI_000151600</name>
</gene>
<keyword evidence="4" id="KW-1185">Reference proteome</keyword>
<keyword evidence="2" id="KW-0812">Transmembrane</keyword>
<evidence type="ECO:0000313" key="4">
    <source>
        <dbReference type="Proteomes" id="UP000195570"/>
    </source>
</evidence>